<feature type="compositionally biased region" description="Low complexity" evidence="6">
    <location>
        <begin position="1"/>
        <end position="10"/>
    </location>
</feature>
<keyword evidence="3 7" id="KW-0812">Transmembrane</keyword>
<proteinExistence type="predicted"/>
<keyword evidence="10" id="KW-1185">Reference proteome</keyword>
<feature type="compositionally biased region" description="Polar residues" evidence="6">
    <location>
        <begin position="76"/>
        <end position="93"/>
    </location>
</feature>
<name>A0A2P2FNG9_AMYLU</name>
<comment type="caution">
    <text evidence="9">The sequence shown here is derived from an EMBL/GenBank/DDBJ whole genome shotgun (WGS) entry which is preliminary data.</text>
</comment>
<keyword evidence="5 7" id="KW-0472">Membrane</keyword>
<accession>A0A2P2FNG9</accession>
<feature type="compositionally biased region" description="Low complexity" evidence="6">
    <location>
        <begin position="55"/>
        <end position="75"/>
    </location>
</feature>
<dbReference type="Proteomes" id="UP000256220">
    <property type="component" value="Unassembled WGS sequence"/>
</dbReference>
<evidence type="ECO:0000256" key="3">
    <source>
        <dbReference type="ARBA" id="ARBA00022692"/>
    </source>
</evidence>
<dbReference type="PANTHER" id="PTHR36115">
    <property type="entry name" value="PROLINE-RICH ANTIGEN HOMOLOG-RELATED"/>
    <property type="match status" value="1"/>
</dbReference>
<evidence type="ECO:0000313" key="10">
    <source>
        <dbReference type="Proteomes" id="UP000256220"/>
    </source>
</evidence>
<evidence type="ECO:0000259" key="8">
    <source>
        <dbReference type="Pfam" id="PF06271"/>
    </source>
</evidence>
<dbReference type="Pfam" id="PF06271">
    <property type="entry name" value="RDD"/>
    <property type="match status" value="1"/>
</dbReference>
<dbReference type="RefSeq" id="WP_034316403.1">
    <property type="nucleotide sequence ID" value="NZ_JFBM01000026.1"/>
</dbReference>
<feature type="compositionally biased region" description="Low complexity" evidence="6">
    <location>
        <begin position="21"/>
        <end position="41"/>
    </location>
</feature>
<evidence type="ECO:0000256" key="4">
    <source>
        <dbReference type="ARBA" id="ARBA00022989"/>
    </source>
</evidence>
<evidence type="ECO:0000256" key="6">
    <source>
        <dbReference type="SAM" id="MobiDB-lite"/>
    </source>
</evidence>
<feature type="region of interest" description="Disordered" evidence="6">
    <location>
        <begin position="1"/>
        <end position="147"/>
    </location>
</feature>
<comment type="subcellular location">
    <subcellularLocation>
        <location evidence="1">Cell membrane</location>
        <topology evidence="1">Multi-pass membrane protein</topology>
    </subcellularLocation>
</comment>
<dbReference type="InterPro" id="IPR010432">
    <property type="entry name" value="RDD"/>
</dbReference>
<feature type="region of interest" description="Disordered" evidence="6">
    <location>
        <begin position="289"/>
        <end position="424"/>
    </location>
</feature>
<dbReference type="InterPro" id="IPR051791">
    <property type="entry name" value="Pra-immunoreactive"/>
</dbReference>
<keyword evidence="4 7" id="KW-1133">Transmembrane helix</keyword>
<evidence type="ECO:0000256" key="5">
    <source>
        <dbReference type="ARBA" id="ARBA00023136"/>
    </source>
</evidence>
<feature type="domain" description="RDD" evidence="8">
    <location>
        <begin position="152"/>
        <end position="275"/>
    </location>
</feature>
<protein>
    <recommendedName>
        <fullName evidence="8">RDD domain-containing protein</fullName>
    </recommendedName>
</protein>
<organism evidence="9 10">
    <name type="scientific">Amycolatopsis lurida NRRL 2430</name>
    <dbReference type="NCBI Taxonomy" id="1460371"/>
    <lineage>
        <taxon>Bacteria</taxon>
        <taxon>Bacillati</taxon>
        <taxon>Actinomycetota</taxon>
        <taxon>Actinomycetes</taxon>
        <taxon>Pseudonocardiales</taxon>
        <taxon>Pseudonocardiaceae</taxon>
        <taxon>Amycolatopsis</taxon>
    </lineage>
</organism>
<feature type="compositionally biased region" description="Polar residues" evidence="6">
    <location>
        <begin position="399"/>
        <end position="408"/>
    </location>
</feature>
<keyword evidence="2" id="KW-1003">Cell membrane</keyword>
<evidence type="ECO:0000313" key="9">
    <source>
        <dbReference type="EMBL" id="KFU78270.1"/>
    </source>
</evidence>
<evidence type="ECO:0000256" key="2">
    <source>
        <dbReference type="ARBA" id="ARBA00022475"/>
    </source>
</evidence>
<gene>
    <name evidence="9" type="ORF">BB31_26875</name>
</gene>
<dbReference type="EMBL" id="JFBM01000026">
    <property type="protein sequence ID" value="KFU78270.1"/>
    <property type="molecule type" value="Genomic_DNA"/>
</dbReference>
<evidence type="ECO:0000256" key="7">
    <source>
        <dbReference type="SAM" id="Phobius"/>
    </source>
</evidence>
<dbReference type="PANTHER" id="PTHR36115:SF6">
    <property type="entry name" value="PROLINE-RICH ANTIGEN HOMOLOG"/>
    <property type="match status" value="1"/>
</dbReference>
<feature type="transmembrane region" description="Helical" evidence="7">
    <location>
        <begin position="187"/>
        <end position="205"/>
    </location>
</feature>
<dbReference type="GO" id="GO:0005886">
    <property type="term" value="C:plasma membrane"/>
    <property type="evidence" value="ECO:0007669"/>
    <property type="project" value="UniProtKB-SubCell"/>
</dbReference>
<feature type="compositionally biased region" description="Low complexity" evidence="6">
    <location>
        <begin position="318"/>
        <end position="356"/>
    </location>
</feature>
<evidence type="ECO:0000256" key="1">
    <source>
        <dbReference type="ARBA" id="ARBA00004651"/>
    </source>
</evidence>
<feature type="compositionally biased region" description="Low complexity" evidence="6">
    <location>
        <begin position="95"/>
        <end position="143"/>
    </location>
</feature>
<feature type="transmembrane region" description="Helical" evidence="7">
    <location>
        <begin position="159"/>
        <end position="181"/>
    </location>
</feature>
<sequence length="424" mass="44497">MTTPYGQQPPGQQPPPGSGPPQGDGQPQSPQAQQPFGQPSGEQSSPFGQQAAGDQASPFGQQPQQSGQASPFGQQTPSDQASPFGQQPQQGDQASPFGQQPQSPFGQQSNQPFGAQPQSPFGQQPGQASPFGQQGQPSPFGQATQFGPRTDYAHWGLRAGATLIDFGPIVVLPIIGMIISATGPDTLGLFIAGLGYLAGFAWTVYNRWIKMGTTGQSLGKKILKIKLVRESDGQPIGPLMAFVRDLCHNLDGWVCGLGYLWPLWDEKKQTFADKILSTVVVPGEAAAAPASAPFGQSPGFPEPPQPASSSFPAPPSPFGQQQQPQQQQPFGAPQQSQQPQAFGQQPSQPFGQQPQGTAAPSSESQPGPALGESEPTQVLRPGQQPQQAPSGFDEAEPTQKITPEQLRQQLPGADGPNGPGTPQQ</sequence>
<feature type="compositionally biased region" description="Pro residues" evidence="6">
    <location>
        <begin position="300"/>
        <end position="317"/>
    </location>
</feature>
<reference evidence="9 10" key="1">
    <citation type="journal article" date="2014" name="Genome Announc.">
        <title>Draft Genome Sequence of Amycolatopsis lurida NRRL 2430, Producer of the Glycopeptide Family Antibiotic Ristocetin.</title>
        <authorList>
            <person name="Kwun M.J."/>
            <person name="Hong H.J."/>
        </authorList>
    </citation>
    <scope>NUCLEOTIDE SEQUENCE [LARGE SCALE GENOMIC DNA]</scope>
    <source>
        <strain evidence="9 10">NRRL 2430</strain>
    </source>
</reference>
<dbReference type="AlphaFoldDB" id="A0A2P2FNG9"/>